<dbReference type="InterPro" id="IPR007024">
    <property type="entry name" value="BLUF_domain"/>
</dbReference>
<name>A0A4Q7ZBH7_9GAMM</name>
<keyword evidence="1" id="KW-0812">Transmembrane</keyword>
<feature type="transmembrane region" description="Helical" evidence="1">
    <location>
        <begin position="161"/>
        <end position="183"/>
    </location>
</feature>
<dbReference type="InterPro" id="IPR036046">
    <property type="entry name" value="Acylphosphatase-like_dom_sf"/>
</dbReference>
<dbReference type="EMBL" id="SHKX01000010">
    <property type="protein sequence ID" value="RZU47972.1"/>
    <property type="molecule type" value="Genomic_DNA"/>
</dbReference>
<dbReference type="GO" id="GO:0071949">
    <property type="term" value="F:FAD binding"/>
    <property type="evidence" value="ECO:0007669"/>
    <property type="project" value="InterPro"/>
</dbReference>
<dbReference type="SUPFAM" id="SSF54975">
    <property type="entry name" value="Acylphosphatase/BLUF domain-like"/>
    <property type="match status" value="1"/>
</dbReference>
<organism evidence="3 4">
    <name type="scientific">Fluviicoccus keumensis</name>
    <dbReference type="NCBI Taxonomy" id="1435465"/>
    <lineage>
        <taxon>Bacteria</taxon>
        <taxon>Pseudomonadati</taxon>
        <taxon>Pseudomonadota</taxon>
        <taxon>Gammaproteobacteria</taxon>
        <taxon>Moraxellales</taxon>
        <taxon>Moraxellaceae</taxon>
        <taxon>Fluviicoccus</taxon>
    </lineage>
</organism>
<sequence>MSLIRLCYVSRATFKPYTVNGMDQQVAGILSQSRINNQRRNLVGALYYANGVFFQCLEGEEAAIDRLLAQLQQDDRHTDLRVLSRLPIRERAFQDWEMKYAMLDREIRQFLREQHLGKFDPYKFTSPMTEALVKVLLAAQDVETEQLEAVVSQAHRPSSSLLLQPMFMLVVGLLAGAGLVGLFGY</sequence>
<dbReference type="Proteomes" id="UP000292423">
    <property type="component" value="Unassembled WGS sequence"/>
</dbReference>
<comment type="caution">
    <text evidence="3">The sequence shown here is derived from an EMBL/GenBank/DDBJ whole genome shotgun (WGS) entry which is preliminary data.</text>
</comment>
<keyword evidence="1" id="KW-0472">Membrane</keyword>
<proteinExistence type="predicted"/>
<evidence type="ECO:0000256" key="1">
    <source>
        <dbReference type="SAM" id="Phobius"/>
    </source>
</evidence>
<dbReference type="OrthoDB" id="557705at2"/>
<gene>
    <name evidence="3" type="ORF">EV700_0941</name>
</gene>
<dbReference type="RefSeq" id="WP_130411177.1">
    <property type="nucleotide sequence ID" value="NZ_SHKX01000010.1"/>
</dbReference>
<evidence type="ECO:0000313" key="4">
    <source>
        <dbReference type="Proteomes" id="UP000292423"/>
    </source>
</evidence>
<feature type="domain" description="BLUF" evidence="2">
    <location>
        <begin position="3"/>
        <end position="99"/>
    </location>
</feature>
<dbReference type="SMART" id="SM01034">
    <property type="entry name" value="BLUF"/>
    <property type="match status" value="1"/>
</dbReference>
<dbReference type="GO" id="GO:0009882">
    <property type="term" value="F:blue light photoreceptor activity"/>
    <property type="evidence" value="ECO:0007669"/>
    <property type="project" value="InterPro"/>
</dbReference>
<keyword evidence="1" id="KW-1133">Transmembrane helix</keyword>
<dbReference type="PROSITE" id="PS50925">
    <property type="entry name" value="BLUF"/>
    <property type="match status" value="1"/>
</dbReference>
<evidence type="ECO:0000313" key="3">
    <source>
        <dbReference type="EMBL" id="RZU47972.1"/>
    </source>
</evidence>
<reference evidence="3 4" key="1">
    <citation type="submission" date="2019-02" db="EMBL/GenBank/DDBJ databases">
        <title>Genomic Encyclopedia of Type Strains, Phase IV (KMG-IV): sequencing the most valuable type-strain genomes for metagenomic binning, comparative biology and taxonomic classification.</title>
        <authorList>
            <person name="Goeker M."/>
        </authorList>
    </citation>
    <scope>NUCLEOTIDE SEQUENCE [LARGE SCALE GENOMIC DNA]</scope>
    <source>
        <strain evidence="3 4">DSM 105135</strain>
    </source>
</reference>
<accession>A0A4Q7ZBH7</accession>
<protein>
    <submittedName>
        <fullName evidence="3">FAD-dependent sensor of blue light</fullName>
    </submittedName>
</protein>
<dbReference type="Gene3D" id="3.30.70.100">
    <property type="match status" value="1"/>
</dbReference>
<dbReference type="Pfam" id="PF04940">
    <property type="entry name" value="BLUF"/>
    <property type="match status" value="1"/>
</dbReference>
<keyword evidence="4" id="KW-1185">Reference proteome</keyword>
<dbReference type="AlphaFoldDB" id="A0A4Q7ZBH7"/>
<evidence type="ECO:0000259" key="2">
    <source>
        <dbReference type="PROSITE" id="PS50925"/>
    </source>
</evidence>